<protein>
    <submittedName>
        <fullName evidence="2">Uncharacterized protein</fullName>
    </submittedName>
</protein>
<feature type="region of interest" description="Disordered" evidence="1">
    <location>
        <begin position="157"/>
        <end position="181"/>
    </location>
</feature>
<dbReference type="EnsemblMetazoa" id="GBRI029793-RA">
    <property type="protein sequence ID" value="GBRI029793-PA"/>
    <property type="gene ID" value="GBRI029793"/>
</dbReference>
<evidence type="ECO:0000313" key="2">
    <source>
        <dbReference type="EnsemblMetazoa" id="GBRI029793-PA"/>
    </source>
</evidence>
<organism evidence="2 3">
    <name type="scientific">Glossina brevipalpis</name>
    <dbReference type="NCBI Taxonomy" id="37001"/>
    <lineage>
        <taxon>Eukaryota</taxon>
        <taxon>Metazoa</taxon>
        <taxon>Ecdysozoa</taxon>
        <taxon>Arthropoda</taxon>
        <taxon>Hexapoda</taxon>
        <taxon>Insecta</taxon>
        <taxon>Pterygota</taxon>
        <taxon>Neoptera</taxon>
        <taxon>Endopterygota</taxon>
        <taxon>Diptera</taxon>
        <taxon>Brachycera</taxon>
        <taxon>Muscomorpha</taxon>
        <taxon>Hippoboscoidea</taxon>
        <taxon>Glossinidae</taxon>
        <taxon>Glossina</taxon>
    </lineage>
</organism>
<sequence length="650" mass="74961">MPKRSKEETKTNRESSHENLPSETIFVNCLQGVQCNRPVYNFKPFFLYGRRLWYNRDNAFQETESSTINWTENESHGPYPSPETDKDSRHRLLSKEKVVVPMRYETKSLKNKENIKRQLRSMRRLSSKQSEKKCDNKYKDLHACTDMNTDIGKYADTDEDIDADTDTDTDTDEDADADTDISGSILNYSDFQFSLERSKARREYYTPMEPIKRQLSDNNLRSKPETLFYKPVYKPVSISKRMGELRDHLPKLNLQFSTSKEDRCIDEYVEMTIPNPNESLTPKSLHKSPDLRDLLQCDKYSNVNVTKARTKHIISVSDSNCDKKNFDSNNNNWLTTSLITPEIPPPSVSQAEHTIFEYVKPPDNHLRRRSLRLENTDPLSLNDLKSFIWEDQKEPLEEQTDSLSSSRISECVEEFVGEVPFAGLFKGSSLNLANDSQLNSSVDDLSAGLRSPKLVRSIRPISDKGTFKGTKEQQNTNDFDFDPVKAWEEIQTIFECIGNEVKENDTKLKTTTTTQNDNTQTFLRKKTLSIRKPVELLLKPNNSKQQQTNSNWRHSSNILIYSSLIYKVFYLGSTVIRELHGTASTRKSIQRLKRGETPIQSDNEESSLIKDINSSTRILKETNQQTRLEVGIALSHAGVRFIDIQQEVFF</sequence>
<reference evidence="2" key="2">
    <citation type="submission" date="2020-05" db="UniProtKB">
        <authorList>
            <consortium name="EnsemblMetazoa"/>
        </authorList>
    </citation>
    <scope>IDENTIFICATION</scope>
    <source>
        <strain evidence="2">IAEA</strain>
    </source>
</reference>
<dbReference type="STRING" id="37001.A0A1A9WRS0"/>
<feature type="compositionally biased region" description="Acidic residues" evidence="1">
    <location>
        <begin position="157"/>
        <end position="179"/>
    </location>
</feature>
<dbReference type="VEuPathDB" id="VectorBase:GBRI029793"/>
<dbReference type="Gene3D" id="2.30.29.30">
    <property type="entry name" value="Pleckstrin-homology domain (PH domain)/Phosphotyrosine-binding domain (PTB)"/>
    <property type="match status" value="1"/>
</dbReference>
<accession>A0A1A9WRS0</accession>
<name>A0A1A9WRS0_9MUSC</name>
<evidence type="ECO:0000313" key="3">
    <source>
        <dbReference type="Proteomes" id="UP000091820"/>
    </source>
</evidence>
<dbReference type="AlphaFoldDB" id="A0A1A9WRS0"/>
<feature type="region of interest" description="Disordered" evidence="1">
    <location>
        <begin position="65"/>
        <end position="89"/>
    </location>
</feature>
<dbReference type="InterPro" id="IPR011993">
    <property type="entry name" value="PH-like_dom_sf"/>
</dbReference>
<keyword evidence="3" id="KW-1185">Reference proteome</keyword>
<reference evidence="3" key="1">
    <citation type="submission" date="2014-03" db="EMBL/GenBank/DDBJ databases">
        <authorList>
            <person name="Aksoy S."/>
            <person name="Warren W."/>
            <person name="Wilson R.K."/>
        </authorList>
    </citation>
    <scope>NUCLEOTIDE SEQUENCE [LARGE SCALE GENOMIC DNA]</scope>
    <source>
        <strain evidence="3">IAEA</strain>
    </source>
</reference>
<dbReference type="Proteomes" id="UP000091820">
    <property type="component" value="Unassembled WGS sequence"/>
</dbReference>
<dbReference type="SUPFAM" id="SSF50729">
    <property type="entry name" value="PH domain-like"/>
    <property type="match status" value="1"/>
</dbReference>
<proteinExistence type="predicted"/>
<evidence type="ECO:0000256" key="1">
    <source>
        <dbReference type="SAM" id="MobiDB-lite"/>
    </source>
</evidence>